<name>A0ACA9SEN9_9GLOM</name>
<comment type="caution">
    <text evidence="1">The sequence shown here is derived from an EMBL/GenBank/DDBJ whole genome shotgun (WGS) entry which is preliminary data.</text>
</comment>
<evidence type="ECO:0000313" key="1">
    <source>
        <dbReference type="EMBL" id="CAG8837406.1"/>
    </source>
</evidence>
<proteinExistence type="predicted"/>
<keyword evidence="2" id="KW-1185">Reference proteome</keyword>
<gene>
    <name evidence="1" type="ORF">RPERSI_LOCUS30292</name>
</gene>
<organism evidence="1 2">
    <name type="scientific">Racocetra persica</name>
    <dbReference type="NCBI Taxonomy" id="160502"/>
    <lineage>
        <taxon>Eukaryota</taxon>
        <taxon>Fungi</taxon>
        <taxon>Fungi incertae sedis</taxon>
        <taxon>Mucoromycota</taxon>
        <taxon>Glomeromycotina</taxon>
        <taxon>Glomeromycetes</taxon>
        <taxon>Diversisporales</taxon>
        <taxon>Gigasporaceae</taxon>
        <taxon>Racocetra</taxon>
    </lineage>
</organism>
<dbReference type="EMBL" id="CAJVQC010117583">
    <property type="protein sequence ID" value="CAG8837406.1"/>
    <property type="molecule type" value="Genomic_DNA"/>
</dbReference>
<evidence type="ECO:0000313" key="2">
    <source>
        <dbReference type="Proteomes" id="UP000789920"/>
    </source>
</evidence>
<accession>A0ACA9SEN9</accession>
<protein>
    <submittedName>
        <fullName evidence="1">36048_t:CDS:1</fullName>
    </submittedName>
</protein>
<dbReference type="Proteomes" id="UP000789920">
    <property type="component" value="Unassembled WGS sequence"/>
</dbReference>
<reference evidence="1" key="1">
    <citation type="submission" date="2021-06" db="EMBL/GenBank/DDBJ databases">
        <authorList>
            <person name="Kallberg Y."/>
            <person name="Tangrot J."/>
            <person name="Rosling A."/>
        </authorList>
    </citation>
    <scope>NUCLEOTIDE SEQUENCE</scope>
    <source>
        <strain evidence="1">MA461A</strain>
    </source>
</reference>
<feature type="non-terminal residue" evidence="1">
    <location>
        <position position="41"/>
    </location>
</feature>
<sequence>MAKQDISTSKDLGKGWDHELDTAGVGDMWRSSQIPKRKPKH</sequence>